<evidence type="ECO:0000256" key="5">
    <source>
        <dbReference type="ARBA" id="ARBA00022801"/>
    </source>
</evidence>
<name>A0ABX8ZV30_9SPHN</name>
<dbReference type="PANTHER" id="PTHR31490">
    <property type="entry name" value="GLYCOSYL HYDROLASE"/>
    <property type="match status" value="1"/>
</dbReference>
<evidence type="ECO:0000256" key="3">
    <source>
        <dbReference type="ARBA" id="ARBA00022651"/>
    </source>
</evidence>
<comment type="similarity">
    <text evidence="2 9">Belongs to the glycosyl hydrolase 10 (cellulase F) family.</text>
</comment>
<dbReference type="Pfam" id="PF00331">
    <property type="entry name" value="Glyco_hydro_10"/>
    <property type="match status" value="1"/>
</dbReference>
<dbReference type="Gene3D" id="3.20.20.80">
    <property type="entry name" value="Glycosidases"/>
    <property type="match status" value="1"/>
</dbReference>
<feature type="domain" description="GH10" evidence="10">
    <location>
        <begin position="27"/>
        <end position="365"/>
    </location>
</feature>
<dbReference type="Proteomes" id="UP000824300">
    <property type="component" value="Chromosome"/>
</dbReference>
<dbReference type="InterPro" id="IPR017853">
    <property type="entry name" value="GH"/>
</dbReference>
<keyword evidence="4" id="KW-0732">Signal</keyword>
<dbReference type="PANTHER" id="PTHR31490:SF88">
    <property type="entry name" value="BETA-XYLANASE"/>
    <property type="match status" value="1"/>
</dbReference>
<evidence type="ECO:0000256" key="4">
    <source>
        <dbReference type="ARBA" id="ARBA00022729"/>
    </source>
</evidence>
<gene>
    <name evidence="11" type="ORF">K3162_02265</name>
</gene>
<evidence type="ECO:0000256" key="6">
    <source>
        <dbReference type="ARBA" id="ARBA00023277"/>
    </source>
</evidence>
<dbReference type="PROSITE" id="PS51760">
    <property type="entry name" value="GH10_2"/>
    <property type="match status" value="1"/>
</dbReference>
<evidence type="ECO:0000313" key="12">
    <source>
        <dbReference type="Proteomes" id="UP000824300"/>
    </source>
</evidence>
<keyword evidence="8 9" id="KW-0624">Polysaccharide degradation</keyword>
<dbReference type="SMART" id="SM00633">
    <property type="entry name" value="Glyco_10"/>
    <property type="match status" value="1"/>
</dbReference>
<dbReference type="InterPro" id="IPR044846">
    <property type="entry name" value="GH10"/>
</dbReference>
<keyword evidence="12" id="KW-1185">Reference proteome</keyword>
<dbReference type="PROSITE" id="PS51257">
    <property type="entry name" value="PROKAR_LIPOPROTEIN"/>
    <property type="match status" value="1"/>
</dbReference>
<dbReference type="InterPro" id="IPR001000">
    <property type="entry name" value="GH10_dom"/>
</dbReference>
<evidence type="ECO:0000256" key="1">
    <source>
        <dbReference type="ARBA" id="ARBA00000681"/>
    </source>
</evidence>
<dbReference type="SUPFAM" id="SSF51445">
    <property type="entry name" value="(Trans)glycosidases"/>
    <property type="match status" value="1"/>
</dbReference>
<keyword evidence="7 9" id="KW-0326">Glycosidase</keyword>
<evidence type="ECO:0000256" key="8">
    <source>
        <dbReference type="ARBA" id="ARBA00023326"/>
    </source>
</evidence>
<evidence type="ECO:0000256" key="9">
    <source>
        <dbReference type="RuleBase" id="RU361174"/>
    </source>
</evidence>
<protein>
    <recommendedName>
        <fullName evidence="9">Beta-xylanase</fullName>
        <ecNumber evidence="9">3.2.1.8</ecNumber>
    </recommendedName>
</protein>
<dbReference type="EMBL" id="CP081296">
    <property type="protein sequence ID" value="QZD92886.1"/>
    <property type="molecule type" value="Genomic_DNA"/>
</dbReference>
<keyword evidence="3" id="KW-0858">Xylan degradation</keyword>
<keyword evidence="6 9" id="KW-0119">Carbohydrate metabolism</keyword>
<evidence type="ECO:0000256" key="2">
    <source>
        <dbReference type="ARBA" id="ARBA00007495"/>
    </source>
</evidence>
<dbReference type="PRINTS" id="PR00134">
    <property type="entry name" value="GLHYDRLASE10"/>
</dbReference>
<dbReference type="EC" id="3.2.1.8" evidence="9"/>
<dbReference type="RefSeq" id="WP_221428582.1">
    <property type="nucleotide sequence ID" value="NZ_CP081296.1"/>
</dbReference>
<evidence type="ECO:0000259" key="10">
    <source>
        <dbReference type="PROSITE" id="PS51760"/>
    </source>
</evidence>
<sequence>MNRRSFLNAAGTATLACASGMATPSLARGSSTLDALARRKGLTFGIATSHLELANPQLARLLAASASVTLARNEMKWKRIEKVEGQRDYSRARVVADFAANNGLSLRGHNVVWNMDVFLPPWLVEIGQGPPAAARKAVARHMWHHGHRLAKAFPEVGSWDVVNEAINPFSGKLRNSVLTRLFGEGVFDLSFRIMRQKSPGTQLVYNDVVDWRENSMHRTALLRTLEGALKRSVPIDAIGIQSHLGPNLGKPIDVAAWSSFLDDLSDFGLPVLLTELDCDDRNLGRIDPTKRDRILADEVRRYLDVTLDSRNVREVISWMSLDFDMRRFWHGKQRPKWIPEEQNFVGGVFDGNLQRTPVHHAIEAAFRSAPER</sequence>
<organism evidence="11 12">
    <name type="scientific">Qipengyuania xiapuensis</name>
    <dbReference type="NCBI Taxonomy" id="2867236"/>
    <lineage>
        <taxon>Bacteria</taxon>
        <taxon>Pseudomonadati</taxon>
        <taxon>Pseudomonadota</taxon>
        <taxon>Alphaproteobacteria</taxon>
        <taxon>Sphingomonadales</taxon>
        <taxon>Erythrobacteraceae</taxon>
        <taxon>Qipengyuania</taxon>
    </lineage>
</organism>
<reference evidence="11 12" key="1">
    <citation type="submission" date="2021-08" db="EMBL/GenBank/DDBJ databases">
        <title>Comparative Genomics Analysis of the Genus Qipengyuania Reveals Extensive Genetic Diversity and Metabolic Versatility, Including the Description of Fifteen Novel Species.</title>
        <authorList>
            <person name="Liu Y."/>
        </authorList>
    </citation>
    <scope>NUCLEOTIDE SEQUENCE [LARGE SCALE GENOMIC DNA]</scope>
    <source>
        <strain evidence="11 12">1NDW3</strain>
    </source>
</reference>
<keyword evidence="5 9" id="KW-0378">Hydrolase</keyword>
<comment type="catalytic activity">
    <reaction evidence="1 9">
        <text>Endohydrolysis of (1-&gt;4)-beta-D-xylosidic linkages in xylans.</text>
        <dbReference type="EC" id="3.2.1.8"/>
    </reaction>
</comment>
<proteinExistence type="inferred from homology"/>
<accession>A0ABX8ZV30</accession>
<evidence type="ECO:0000256" key="7">
    <source>
        <dbReference type="ARBA" id="ARBA00023295"/>
    </source>
</evidence>
<evidence type="ECO:0000313" key="11">
    <source>
        <dbReference type="EMBL" id="QZD92886.1"/>
    </source>
</evidence>